<keyword evidence="1" id="KW-0472">Membrane</keyword>
<dbReference type="AlphaFoldDB" id="A0A1L9NNC0"/>
<sequence length="63" mass="6753">MLSPTSRKKLSEKLTKTKESFGSFLLLLSLIRLASSPMTLLLSIISPDLSLKSSISGSLSVVT</sequence>
<keyword evidence="1" id="KW-0812">Transmembrane</keyword>
<accession>A0A1L9NNC0</accession>
<protein>
    <submittedName>
        <fullName evidence="2">Uncharacterized protein</fullName>
    </submittedName>
</protein>
<keyword evidence="3" id="KW-1185">Reference proteome</keyword>
<proteinExistence type="predicted"/>
<evidence type="ECO:0000313" key="2">
    <source>
        <dbReference type="EMBL" id="OJI90800.1"/>
    </source>
</evidence>
<dbReference type="VEuPathDB" id="FungiDB:ASPTUDRAFT_268238"/>
<gene>
    <name evidence="2" type="ORF">ASPTUDRAFT_268238</name>
</gene>
<feature type="transmembrane region" description="Helical" evidence="1">
    <location>
        <begin position="21"/>
        <end position="45"/>
    </location>
</feature>
<reference evidence="3" key="1">
    <citation type="journal article" date="2017" name="Genome Biol.">
        <title>Comparative genomics reveals high biological diversity and specific adaptations in the industrially and medically important fungal genus Aspergillus.</title>
        <authorList>
            <person name="de Vries R.P."/>
            <person name="Riley R."/>
            <person name="Wiebenga A."/>
            <person name="Aguilar-Osorio G."/>
            <person name="Amillis S."/>
            <person name="Uchima C.A."/>
            <person name="Anderluh G."/>
            <person name="Asadollahi M."/>
            <person name="Askin M."/>
            <person name="Barry K."/>
            <person name="Battaglia E."/>
            <person name="Bayram O."/>
            <person name="Benocci T."/>
            <person name="Braus-Stromeyer S.A."/>
            <person name="Caldana C."/>
            <person name="Canovas D."/>
            <person name="Cerqueira G.C."/>
            <person name="Chen F."/>
            <person name="Chen W."/>
            <person name="Choi C."/>
            <person name="Clum A."/>
            <person name="Dos Santos R.A."/>
            <person name="Damasio A.R."/>
            <person name="Diallinas G."/>
            <person name="Emri T."/>
            <person name="Fekete E."/>
            <person name="Flipphi M."/>
            <person name="Freyberg S."/>
            <person name="Gallo A."/>
            <person name="Gournas C."/>
            <person name="Habgood R."/>
            <person name="Hainaut M."/>
            <person name="Harispe M.L."/>
            <person name="Henrissat B."/>
            <person name="Hilden K.S."/>
            <person name="Hope R."/>
            <person name="Hossain A."/>
            <person name="Karabika E."/>
            <person name="Karaffa L."/>
            <person name="Karanyi Z."/>
            <person name="Krasevec N."/>
            <person name="Kuo A."/>
            <person name="Kusch H."/>
            <person name="LaButti K."/>
            <person name="Lagendijk E.L."/>
            <person name="Lapidus A."/>
            <person name="Levasseur A."/>
            <person name="Lindquist E."/>
            <person name="Lipzen A."/>
            <person name="Logrieco A.F."/>
            <person name="MacCabe A."/>
            <person name="Maekelae M.R."/>
            <person name="Malavazi I."/>
            <person name="Melin P."/>
            <person name="Meyer V."/>
            <person name="Mielnichuk N."/>
            <person name="Miskei M."/>
            <person name="Molnar A.P."/>
            <person name="Mule G."/>
            <person name="Ngan C.Y."/>
            <person name="Orejas M."/>
            <person name="Orosz E."/>
            <person name="Ouedraogo J.P."/>
            <person name="Overkamp K.M."/>
            <person name="Park H.-S."/>
            <person name="Perrone G."/>
            <person name="Piumi F."/>
            <person name="Punt P.J."/>
            <person name="Ram A.F."/>
            <person name="Ramon A."/>
            <person name="Rauscher S."/>
            <person name="Record E."/>
            <person name="Riano-Pachon D.M."/>
            <person name="Robert V."/>
            <person name="Roehrig J."/>
            <person name="Ruller R."/>
            <person name="Salamov A."/>
            <person name="Salih N.S."/>
            <person name="Samson R.A."/>
            <person name="Sandor E."/>
            <person name="Sanguinetti M."/>
            <person name="Schuetze T."/>
            <person name="Sepcic K."/>
            <person name="Shelest E."/>
            <person name="Sherlock G."/>
            <person name="Sophianopoulou V."/>
            <person name="Squina F.M."/>
            <person name="Sun H."/>
            <person name="Susca A."/>
            <person name="Todd R.B."/>
            <person name="Tsang A."/>
            <person name="Unkles S.E."/>
            <person name="van de Wiele N."/>
            <person name="van Rossen-Uffink D."/>
            <person name="Oliveira J.V."/>
            <person name="Vesth T.C."/>
            <person name="Visser J."/>
            <person name="Yu J.-H."/>
            <person name="Zhou M."/>
            <person name="Andersen M.R."/>
            <person name="Archer D.B."/>
            <person name="Baker S.E."/>
            <person name="Benoit I."/>
            <person name="Brakhage A.A."/>
            <person name="Braus G.H."/>
            <person name="Fischer R."/>
            <person name="Frisvad J.C."/>
            <person name="Goldman G.H."/>
            <person name="Houbraken J."/>
            <person name="Oakley B."/>
            <person name="Pocsi I."/>
            <person name="Scazzocchio C."/>
            <person name="Seiboth B."/>
            <person name="vanKuyk P.A."/>
            <person name="Wortman J."/>
            <person name="Dyer P.S."/>
            <person name="Grigoriev I.V."/>
        </authorList>
    </citation>
    <scope>NUCLEOTIDE SEQUENCE [LARGE SCALE GENOMIC DNA]</scope>
    <source>
        <strain evidence="3">CBS 134.48</strain>
    </source>
</reference>
<dbReference type="Proteomes" id="UP000184304">
    <property type="component" value="Unassembled WGS sequence"/>
</dbReference>
<organism evidence="2 3">
    <name type="scientific">Aspergillus tubingensis (strain CBS 134.48)</name>
    <dbReference type="NCBI Taxonomy" id="767770"/>
    <lineage>
        <taxon>Eukaryota</taxon>
        <taxon>Fungi</taxon>
        <taxon>Dikarya</taxon>
        <taxon>Ascomycota</taxon>
        <taxon>Pezizomycotina</taxon>
        <taxon>Eurotiomycetes</taxon>
        <taxon>Eurotiomycetidae</taxon>
        <taxon>Eurotiales</taxon>
        <taxon>Aspergillaceae</taxon>
        <taxon>Aspergillus</taxon>
        <taxon>Aspergillus subgen. Circumdati</taxon>
    </lineage>
</organism>
<evidence type="ECO:0000313" key="3">
    <source>
        <dbReference type="Proteomes" id="UP000184304"/>
    </source>
</evidence>
<evidence type="ECO:0000256" key="1">
    <source>
        <dbReference type="SAM" id="Phobius"/>
    </source>
</evidence>
<keyword evidence="1" id="KW-1133">Transmembrane helix</keyword>
<name>A0A1L9NNC0_ASPTC</name>
<dbReference type="EMBL" id="KV878176">
    <property type="protein sequence ID" value="OJI90800.1"/>
    <property type="molecule type" value="Genomic_DNA"/>
</dbReference>